<dbReference type="Proteomes" id="UP000474054">
    <property type="component" value="Unassembled WGS sequence"/>
</dbReference>
<evidence type="ECO:0000313" key="5">
    <source>
        <dbReference type="Proteomes" id="UP000474054"/>
    </source>
</evidence>
<proteinExistence type="predicted"/>
<dbReference type="GeneID" id="42778863"/>
<keyword evidence="1" id="KW-1133">Transmembrane helix</keyword>
<feature type="transmembrane region" description="Helical" evidence="1">
    <location>
        <begin position="7"/>
        <end position="29"/>
    </location>
</feature>
<dbReference type="EMBL" id="CP045482">
    <property type="protein sequence ID" value="QGR21250.1"/>
    <property type="molecule type" value="Genomic_DNA"/>
</dbReference>
<dbReference type="Proteomes" id="UP000426328">
    <property type="component" value="Chromosome"/>
</dbReference>
<name>A0A650CTT0_ACIAM</name>
<evidence type="ECO:0000256" key="1">
    <source>
        <dbReference type="SAM" id="Phobius"/>
    </source>
</evidence>
<accession>A0A650CTT0</accession>
<reference evidence="3 4" key="2">
    <citation type="submission" date="2019-10" db="EMBL/GenBank/DDBJ databases">
        <title>Genome Sequences from Six Type Strain Members of the Archaeal Family Sulfolobaceae: Acidianus ambivalens, Acidianus infernus, Metallosphaera prunae, Stygiolobus azoricus, Sulfolobus metallicus, and Sulfurisphaera ohwakuensis.</title>
        <authorList>
            <person name="Counts J.A."/>
            <person name="Kelly R.M."/>
        </authorList>
    </citation>
    <scope>NUCLEOTIDE SEQUENCE [LARGE SCALE GENOMIC DNA]</scope>
    <source>
        <strain evidence="3 4">LEI 10</strain>
    </source>
</reference>
<keyword evidence="1" id="KW-0472">Membrane</keyword>
<protein>
    <submittedName>
        <fullName evidence="3">Uncharacterized protein</fullName>
    </submittedName>
</protein>
<keyword evidence="1" id="KW-0812">Transmembrane</keyword>
<dbReference type="KEGG" id="aamb:D1866_03965"/>
<evidence type="ECO:0000313" key="3">
    <source>
        <dbReference type="EMBL" id="QGR21250.1"/>
    </source>
</evidence>
<dbReference type="EMBL" id="WHYS01000002">
    <property type="protein sequence ID" value="MQL56212.1"/>
    <property type="molecule type" value="Genomic_DNA"/>
</dbReference>
<organism evidence="3 4">
    <name type="scientific">Acidianus ambivalens</name>
    <name type="common">Desulfurolobus ambivalens</name>
    <dbReference type="NCBI Taxonomy" id="2283"/>
    <lineage>
        <taxon>Archaea</taxon>
        <taxon>Thermoproteota</taxon>
        <taxon>Thermoprotei</taxon>
        <taxon>Sulfolobales</taxon>
        <taxon>Sulfolobaceae</taxon>
        <taxon>Acidianus</taxon>
    </lineage>
</organism>
<evidence type="ECO:0000313" key="2">
    <source>
        <dbReference type="EMBL" id="MQL56212.1"/>
    </source>
</evidence>
<sequence>MKALLYISIILVVIGLILMIAGTITVTYPSEVFSVNGMHEVTGNKISNYFINFFGFAIFLFGAGGLLANYELKRGGMKQNG</sequence>
<dbReference type="AlphaFoldDB" id="A0A650CTT0"/>
<gene>
    <name evidence="3" type="ORF">D1866_03965</name>
    <name evidence="2" type="ORF">GFB69_10865</name>
</gene>
<keyword evidence="4" id="KW-1185">Reference proteome</keyword>
<feature type="transmembrane region" description="Helical" evidence="1">
    <location>
        <begin position="49"/>
        <end position="70"/>
    </location>
</feature>
<reference evidence="2 5" key="1">
    <citation type="submission" date="2019-10" db="EMBL/GenBank/DDBJ databases">
        <title>Comparative genomics of sulfur disproportionating microorganisms.</title>
        <authorList>
            <person name="Ward L.M."/>
            <person name="Bertran E."/>
            <person name="Johnston D."/>
        </authorList>
    </citation>
    <scope>NUCLEOTIDE SEQUENCE [LARGE SCALE GENOMIC DNA]</scope>
    <source>
        <strain evidence="2 5">DSM 3772</strain>
    </source>
</reference>
<dbReference type="RefSeq" id="WP_152942700.1">
    <property type="nucleotide sequence ID" value="NZ_CP045482.1"/>
</dbReference>
<evidence type="ECO:0000313" key="4">
    <source>
        <dbReference type="Proteomes" id="UP000426328"/>
    </source>
</evidence>